<dbReference type="SFLD" id="SFLDS00005">
    <property type="entry name" value="Isoprenoid_Synthase_Type_I"/>
    <property type="match status" value="1"/>
</dbReference>
<organism evidence="6">
    <name type="scientific">marine metagenome</name>
    <dbReference type="NCBI Taxonomy" id="408172"/>
    <lineage>
        <taxon>unclassified sequences</taxon>
        <taxon>metagenomes</taxon>
        <taxon>ecological metagenomes</taxon>
    </lineage>
</organism>
<protein>
    <recommendedName>
        <fullName evidence="7">Octaprenyl diphosphate synthase</fullName>
    </recommendedName>
</protein>
<dbReference type="PANTHER" id="PTHR12001:SF69">
    <property type="entry name" value="ALL TRANS-POLYPRENYL-DIPHOSPHATE SYNTHASE PDSS1"/>
    <property type="match status" value="1"/>
</dbReference>
<dbReference type="GO" id="GO:0008299">
    <property type="term" value="P:isoprenoid biosynthetic process"/>
    <property type="evidence" value="ECO:0007669"/>
    <property type="project" value="InterPro"/>
</dbReference>
<gene>
    <name evidence="6" type="ORF">METZ01_LOCUS129486</name>
</gene>
<sequence length="336" mass="37456">MIQSLDKLNEEQSVIEEARSLLGLDWQEMDQEIRVQLDTDVGLINSISHYIINSGGKRLRPLMVLLSSKACGIDEHNRSRILAAAMIEFIHTATLLHDDVVDESDTRRGTKTAHRHFGNESTILVGDFLYSRAFQMMVQIGQMRVMEIMAHTTNTIAEGEVLQLIHCGNPDITEKEYMDVIYRKTGKLFEAGASIGAILADQSQIVELSLTEYGRHLGIAFQLIDDVFDYSSSVEIMGKNIGDDLAEGKPTLPLIYALERCNSQEQLLIREAIANKDSRHSEQIIECLRSCGALALATEKAKATSEKAITALGPLPDSQYKDALIKLARFAIDRTY</sequence>
<dbReference type="FunFam" id="1.10.600.10:FF:000002">
    <property type="entry name" value="Octaprenyl diphosphate synthase"/>
    <property type="match status" value="1"/>
</dbReference>
<dbReference type="SUPFAM" id="SSF48576">
    <property type="entry name" value="Terpenoid synthases"/>
    <property type="match status" value="1"/>
</dbReference>
<dbReference type="InterPro" id="IPR033749">
    <property type="entry name" value="Polyprenyl_synt_CS"/>
</dbReference>
<dbReference type="EMBL" id="UINC01018277">
    <property type="protein sequence ID" value="SVA76632.1"/>
    <property type="molecule type" value="Genomic_DNA"/>
</dbReference>
<dbReference type="InterPro" id="IPR000092">
    <property type="entry name" value="Polyprenyl_synt"/>
</dbReference>
<evidence type="ECO:0000256" key="3">
    <source>
        <dbReference type="ARBA" id="ARBA00022679"/>
    </source>
</evidence>
<keyword evidence="3" id="KW-0808">Transferase</keyword>
<comment type="similarity">
    <text evidence="2">Belongs to the FPP/GGPP synthase family.</text>
</comment>
<dbReference type="InterPro" id="IPR008949">
    <property type="entry name" value="Isoprenoid_synthase_dom_sf"/>
</dbReference>
<dbReference type="Gene3D" id="1.10.600.10">
    <property type="entry name" value="Farnesyl Diphosphate Synthase"/>
    <property type="match status" value="1"/>
</dbReference>
<dbReference type="Pfam" id="PF00348">
    <property type="entry name" value="polyprenyl_synt"/>
    <property type="match status" value="1"/>
</dbReference>
<dbReference type="GO" id="GO:0046872">
    <property type="term" value="F:metal ion binding"/>
    <property type="evidence" value="ECO:0007669"/>
    <property type="project" value="UniProtKB-KW"/>
</dbReference>
<comment type="cofactor">
    <cofactor evidence="1">
        <name>Mg(2+)</name>
        <dbReference type="ChEBI" id="CHEBI:18420"/>
    </cofactor>
</comment>
<evidence type="ECO:0000256" key="2">
    <source>
        <dbReference type="ARBA" id="ARBA00006706"/>
    </source>
</evidence>
<evidence type="ECO:0000256" key="1">
    <source>
        <dbReference type="ARBA" id="ARBA00001946"/>
    </source>
</evidence>
<dbReference type="GO" id="GO:0004659">
    <property type="term" value="F:prenyltransferase activity"/>
    <property type="evidence" value="ECO:0007669"/>
    <property type="project" value="InterPro"/>
</dbReference>
<name>A0A381YJ45_9ZZZZ</name>
<proteinExistence type="inferred from homology"/>
<dbReference type="AlphaFoldDB" id="A0A381YJ45"/>
<evidence type="ECO:0008006" key="7">
    <source>
        <dbReference type="Google" id="ProtNLM"/>
    </source>
</evidence>
<dbReference type="PROSITE" id="PS00723">
    <property type="entry name" value="POLYPRENYL_SYNTHASE_1"/>
    <property type="match status" value="1"/>
</dbReference>
<dbReference type="CDD" id="cd00685">
    <property type="entry name" value="Trans_IPPS_HT"/>
    <property type="match status" value="1"/>
</dbReference>
<keyword evidence="4" id="KW-0479">Metal-binding</keyword>
<reference evidence="6" key="1">
    <citation type="submission" date="2018-05" db="EMBL/GenBank/DDBJ databases">
        <authorList>
            <person name="Lanie J.A."/>
            <person name="Ng W.-L."/>
            <person name="Kazmierczak K.M."/>
            <person name="Andrzejewski T.M."/>
            <person name="Davidsen T.M."/>
            <person name="Wayne K.J."/>
            <person name="Tettelin H."/>
            <person name="Glass J.I."/>
            <person name="Rusch D."/>
            <person name="Podicherti R."/>
            <person name="Tsui H.-C.T."/>
            <person name="Winkler M.E."/>
        </authorList>
    </citation>
    <scope>NUCLEOTIDE SEQUENCE</scope>
</reference>
<evidence type="ECO:0000256" key="5">
    <source>
        <dbReference type="ARBA" id="ARBA00022842"/>
    </source>
</evidence>
<dbReference type="PROSITE" id="PS00444">
    <property type="entry name" value="POLYPRENYL_SYNTHASE_2"/>
    <property type="match status" value="1"/>
</dbReference>
<accession>A0A381YJ45</accession>
<evidence type="ECO:0000313" key="6">
    <source>
        <dbReference type="EMBL" id="SVA76632.1"/>
    </source>
</evidence>
<evidence type="ECO:0000256" key="4">
    <source>
        <dbReference type="ARBA" id="ARBA00022723"/>
    </source>
</evidence>
<dbReference type="PANTHER" id="PTHR12001">
    <property type="entry name" value="GERANYLGERANYL PYROPHOSPHATE SYNTHASE"/>
    <property type="match status" value="1"/>
</dbReference>
<keyword evidence="5" id="KW-0460">Magnesium</keyword>